<evidence type="ECO:0000313" key="1">
    <source>
        <dbReference type="EMBL" id="GEU51303.1"/>
    </source>
</evidence>
<dbReference type="AlphaFoldDB" id="A0A6L2KP69"/>
<gene>
    <name evidence="1" type="ORF">Tci_023281</name>
</gene>
<name>A0A6L2KP69_TANCI</name>
<dbReference type="EMBL" id="BKCJ010002846">
    <property type="protein sequence ID" value="GEU51303.1"/>
    <property type="molecule type" value="Genomic_DNA"/>
</dbReference>
<protein>
    <submittedName>
        <fullName evidence="1">Uncharacterized protein</fullName>
    </submittedName>
</protein>
<comment type="caution">
    <text evidence="1">The sequence shown here is derived from an EMBL/GenBank/DDBJ whole genome shotgun (WGS) entry which is preliminary data.</text>
</comment>
<reference evidence="1" key="1">
    <citation type="journal article" date="2019" name="Sci. Rep.">
        <title>Draft genome of Tanacetum cinerariifolium, the natural source of mosquito coil.</title>
        <authorList>
            <person name="Yamashiro T."/>
            <person name="Shiraishi A."/>
            <person name="Satake H."/>
            <person name="Nakayama K."/>
        </authorList>
    </citation>
    <scope>NUCLEOTIDE SEQUENCE</scope>
</reference>
<accession>A0A6L2KP69</accession>
<sequence length="492" mass="55934">MAGENIDNLTMEQYLTLTQGNQAPGMVRPKIEGNVSFEIKSHFMWGLRKDTFLRNKNDDAHEHIEWVLDITSLFNIPGVTRVQSCLMFFQSPSLEPQKGRWIDKPQEPLMLGISSKKAFIQRLGKESHGPILGMTPAEGLTAIQTMDGHSQRWHDSSPSQSLCDGPHLDKECPLNEDAKSVEEVKYGEGRSSPFNGTKYRVGQPRYYTRGASLKNLETQIKQLTKEVHAKAATEFLTSSVGQCKVVYDDAPINKASSKKANEIHEVSFIDKQEDDNLPSEDLGASINVMPKSMFEHLKLANVKETNMLVEMADMTKKFKRLDENKVWEICKSTRDRILKDHWKEKFGEDDDVTDEGWEYLEKCREEKTDAIFDTIFDKLDDSWFSEETQDEDDLDGIIDYLEPTSYDMFIDNEDEAYKERLCNLLGMPYRKPPLILIERVEVTRYNIGTGETYTKTKNLGIDEIPQTSTNVANVRAVLMNELGADGGTQGAT</sequence>
<organism evidence="1">
    <name type="scientific">Tanacetum cinerariifolium</name>
    <name type="common">Dalmatian daisy</name>
    <name type="synonym">Chrysanthemum cinerariifolium</name>
    <dbReference type="NCBI Taxonomy" id="118510"/>
    <lineage>
        <taxon>Eukaryota</taxon>
        <taxon>Viridiplantae</taxon>
        <taxon>Streptophyta</taxon>
        <taxon>Embryophyta</taxon>
        <taxon>Tracheophyta</taxon>
        <taxon>Spermatophyta</taxon>
        <taxon>Magnoliopsida</taxon>
        <taxon>eudicotyledons</taxon>
        <taxon>Gunneridae</taxon>
        <taxon>Pentapetalae</taxon>
        <taxon>asterids</taxon>
        <taxon>campanulids</taxon>
        <taxon>Asterales</taxon>
        <taxon>Asteraceae</taxon>
        <taxon>Asteroideae</taxon>
        <taxon>Anthemideae</taxon>
        <taxon>Anthemidinae</taxon>
        <taxon>Tanacetum</taxon>
    </lineage>
</organism>
<proteinExistence type="predicted"/>